<dbReference type="EC" id="1.15.1.1" evidence="2"/>
<feature type="domain" description="Superoxide dismutase copper/zinc binding" evidence="4">
    <location>
        <begin position="38"/>
        <end position="168"/>
    </location>
</feature>
<comment type="cofactor">
    <cofactor evidence="2">
        <name>Zn(2+)</name>
        <dbReference type="ChEBI" id="CHEBI:29105"/>
    </cofactor>
    <text evidence="2">Binds 1 zinc ion per subunit.</text>
</comment>
<comment type="similarity">
    <text evidence="1 2">Belongs to the Cu-Zn superoxide dismutase family.</text>
</comment>
<proteinExistence type="inferred from homology"/>
<evidence type="ECO:0000256" key="2">
    <source>
        <dbReference type="RuleBase" id="RU000393"/>
    </source>
</evidence>
<evidence type="ECO:0000313" key="6">
    <source>
        <dbReference type="Proteomes" id="UP000198894"/>
    </source>
</evidence>
<dbReference type="AlphaFoldDB" id="A0A1G8W0I3"/>
<gene>
    <name evidence="5" type="ORF">SAMN05428953_108147</name>
</gene>
<comment type="catalytic activity">
    <reaction evidence="2">
        <text>2 superoxide + 2 H(+) = H2O2 + O2</text>
        <dbReference type="Rhea" id="RHEA:20696"/>
        <dbReference type="ChEBI" id="CHEBI:15378"/>
        <dbReference type="ChEBI" id="CHEBI:15379"/>
        <dbReference type="ChEBI" id="CHEBI:16240"/>
        <dbReference type="ChEBI" id="CHEBI:18421"/>
        <dbReference type="EC" id="1.15.1.1"/>
    </reaction>
</comment>
<keyword evidence="2" id="KW-0479">Metal-binding</keyword>
<evidence type="ECO:0000256" key="1">
    <source>
        <dbReference type="ARBA" id="ARBA00010457"/>
    </source>
</evidence>
<evidence type="ECO:0000256" key="3">
    <source>
        <dbReference type="SAM" id="SignalP"/>
    </source>
</evidence>
<keyword evidence="3" id="KW-0732">Signal</keyword>
<feature type="chain" id="PRO_5011649691" description="Superoxide dismutase [Cu-Zn]" evidence="3">
    <location>
        <begin position="21"/>
        <end position="169"/>
    </location>
</feature>
<dbReference type="GO" id="GO:0005507">
    <property type="term" value="F:copper ion binding"/>
    <property type="evidence" value="ECO:0007669"/>
    <property type="project" value="InterPro"/>
</dbReference>
<dbReference type="PANTHER" id="PTHR10003">
    <property type="entry name" value="SUPEROXIDE DISMUTASE CU-ZN -RELATED"/>
    <property type="match status" value="1"/>
</dbReference>
<comment type="function">
    <text evidence="2">Destroys radicals which are normally produced within the cells and which are toxic to biological systems.</text>
</comment>
<dbReference type="Pfam" id="PF00080">
    <property type="entry name" value="Sod_Cu"/>
    <property type="match status" value="1"/>
</dbReference>
<keyword evidence="2" id="KW-0186">Copper</keyword>
<dbReference type="GO" id="GO:0004784">
    <property type="term" value="F:superoxide dismutase activity"/>
    <property type="evidence" value="ECO:0007669"/>
    <property type="project" value="UniProtKB-EC"/>
</dbReference>
<feature type="signal peptide" evidence="3">
    <location>
        <begin position="1"/>
        <end position="20"/>
    </location>
</feature>
<keyword evidence="6" id="KW-1185">Reference proteome</keyword>
<accession>A0A1G8W0I3</accession>
<dbReference type="InterPro" id="IPR036423">
    <property type="entry name" value="SOD-like_Cu/Zn_dom_sf"/>
</dbReference>
<dbReference type="EMBL" id="FNEE01000008">
    <property type="protein sequence ID" value="SDJ71563.1"/>
    <property type="molecule type" value="Genomic_DNA"/>
</dbReference>
<comment type="cofactor">
    <cofactor evidence="2">
        <name>Cu cation</name>
        <dbReference type="ChEBI" id="CHEBI:23378"/>
    </cofactor>
    <text evidence="2">Binds 1 copper ion per subunit.</text>
</comment>
<sequence length="169" mass="17323">MRKLVATAGLALAVAMPAAAQDAATAKAEFVNMAGEKNGTATLTETAQGVLIELQVTGLPAGELVAFHVHETGKCDHQTGHDSAGGHFNPTNAEHGYLAGKGPHAGDMPNQRVGADGVLRAQVFNSMVKLDGGETAIRGKALMIHGGQDDYKSQPAGDAGKRQACAVIE</sequence>
<name>A0A1G8W0I3_9HYPH</name>
<protein>
    <recommendedName>
        <fullName evidence="2">Superoxide dismutase [Cu-Zn]</fullName>
        <ecNumber evidence="2">1.15.1.1</ecNumber>
    </recommendedName>
</protein>
<organism evidence="5 6">
    <name type="scientific">Mesorhizobium muleiense</name>
    <dbReference type="NCBI Taxonomy" id="1004279"/>
    <lineage>
        <taxon>Bacteria</taxon>
        <taxon>Pseudomonadati</taxon>
        <taxon>Pseudomonadota</taxon>
        <taxon>Alphaproteobacteria</taxon>
        <taxon>Hyphomicrobiales</taxon>
        <taxon>Phyllobacteriaceae</taxon>
        <taxon>Mesorhizobium</taxon>
    </lineage>
</organism>
<keyword evidence="2" id="KW-0560">Oxidoreductase</keyword>
<dbReference type="InterPro" id="IPR018152">
    <property type="entry name" value="SOD_Cu/Zn_BS"/>
</dbReference>
<keyword evidence="2" id="KW-0862">Zinc</keyword>
<dbReference type="PROSITE" id="PS00332">
    <property type="entry name" value="SOD_CU_ZN_2"/>
    <property type="match status" value="1"/>
</dbReference>
<evidence type="ECO:0000313" key="5">
    <source>
        <dbReference type="EMBL" id="SDJ71563.1"/>
    </source>
</evidence>
<dbReference type="SUPFAM" id="SSF49329">
    <property type="entry name" value="Cu,Zn superoxide dismutase-like"/>
    <property type="match status" value="1"/>
</dbReference>
<dbReference type="RefSeq" id="WP_027153182.1">
    <property type="nucleotide sequence ID" value="NZ_FNEE01000008.1"/>
</dbReference>
<dbReference type="InterPro" id="IPR001424">
    <property type="entry name" value="SOD_Cu_Zn_dom"/>
</dbReference>
<dbReference type="InterPro" id="IPR024134">
    <property type="entry name" value="SOD_Cu/Zn_/chaperone"/>
</dbReference>
<dbReference type="CDD" id="cd00305">
    <property type="entry name" value="Cu-Zn_Superoxide_Dismutase"/>
    <property type="match status" value="1"/>
</dbReference>
<dbReference type="Proteomes" id="UP000198894">
    <property type="component" value="Unassembled WGS sequence"/>
</dbReference>
<reference evidence="6" key="1">
    <citation type="submission" date="2016-10" db="EMBL/GenBank/DDBJ databases">
        <authorList>
            <person name="Varghese N."/>
            <person name="Submissions S."/>
        </authorList>
    </citation>
    <scope>NUCLEOTIDE SEQUENCE [LARGE SCALE GENOMIC DNA]</scope>
    <source>
        <strain evidence="6">CGMCC 1.11022</strain>
    </source>
</reference>
<dbReference type="Gene3D" id="2.60.40.200">
    <property type="entry name" value="Superoxide dismutase, copper/zinc binding domain"/>
    <property type="match status" value="1"/>
</dbReference>
<evidence type="ECO:0000259" key="4">
    <source>
        <dbReference type="Pfam" id="PF00080"/>
    </source>
</evidence>